<evidence type="ECO:0000313" key="3">
    <source>
        <dbReference type="Proteomes" id="UP000010556"/>
    </source>
</evidence>
<feature type="region of interest" description="Disordered" evidence="1">
    <location>
        <begin position="1"/>
        <end position="48"/>
    </location>
</feature>
<proteinExistence type="predicted"/>
<evidence type="ECO:0000256" key="1">
    <source>
        <dbReference type="SAM" id="MobiDB-lite"/>
    </source>
</evidence>
<gene>
    <name evidence="2" type="ORF">MDA_GLEAN10018101</name>
</gene>
<dbReference type="Proteomes" id="UP000010556">
    <property type="component" value="Unassembled WGS sequence"/>
</dbReference>
<organism evidence="2 3">
    <name type="scientific">Myotis davidii</name>
    <name type="common">David's myotis</name>
    <dbReference type="NCBI Taxonomy" id="225400"/>
    <lineage>
        <taxon>Eukaryota</taxon>
        <taxon>Metazoa</taxon>
        <taxon>Chordata</taxon>
        <taxon>Craniata</taxon>
        <taxon>Vertebrata</taxon>
        <taxon>Euteleostomi</taxon>
        <taxon>Mammalia</taxon>
        <taxon>Eutheria</taxon>
        <taxon>Laurasiatheria</taxon>
        <taxon>Chiroptera</taxon>
        <taxon>Yangochiroptera</taxon>
        <taxon>Vespertilionidae</taxon>
        <taxon>Myotis</taxon>
    </lineage>
</organism>
<dbReference type="EMBL" id="KB112118">
    <property type="protein sequence ID" value="ELK25230.1"/>
    <property type="molecule type" value="Genomic_DNA"/>
</dbReference>
<feature type="compositionally biased region" description="Basic and acidic residues" evidence="1">
    <location>
        <begin position="1"/>
        <end position="10"/>
    </location>
</feature>
<dbReference type="AlphaFoldDB" id="L5LGT9"/>
<sequence>MQPEEPEYHPRNKVPCHRAPAASPPRLLREPDPLDQQSPTFRTSRTASWRRCFRPPPSWDHEELHPLQLAAS</sequence>
<reference evidence="3" key="1">
    <citation type="journal article" date="2013" name="Science">
        <title>Comparative analysis of bat genomes provides insight into the evolution of flight and immunity.</title>
        <authorList>
            <person name="Zhang G."/>
            <person name="Cowled C."/>
            <person name="Shi Z."/>
            <person name="Huang Z."/>
            <person name="Bishop-Lilly K.A."/>
            <person name="Fang X."/>
            <person name="Wynne J.W."/>
            <person name="Xiong Z."/>
            <person name="Baker M.L."/>
            <person name="Zhao W."/>
            <person name="Tachedjian M."/>
            <person name="Zhu Y."/>
            <person name="Zhou P."/>
            <person name="Jiang X."/>
            <person name="Ng J."/>
            <person name="Yang L."/>
            <person name="Wu L."/>
            <person name="Xiao J."/>
            <person name="Feng Y."/>
            <person name="Chen Y."/>
            <person name="Sun X."/>
            <person name="Zhang Y."/>
            <person name="Marsh G.A."/>
            <person name="Crameri G."/>
            <person name="Broder C.C."/>
            <person name="Frey K.G."/>
            <person name="Wang L.F."/>
            <person name="Wang J."/>
        </authorList>
    </citation>
    <scope>NUCLEOTIDE SEQUENCE [LARGE SCALE GENOMIC DNA]</scope>
</reference>
<keyword evidence="3" id="KW-1185">Reference proteome</keyword>
<feature type="compositionally biased region" description="Polar residues" evidence="1">
    <location>
        <begin position="36"/>
        <end position="47"/>
    </location>
</feature>
<evidence type="ECO:0000313" key="2">
    <source>
        <dbReference type="EMBL" id="ELK25230.1"/>
    </source>
</evidence>
<name>L5LGT9_MYODS</name>
<protein>
    <submittedName>
        <fullName evidence="2">Uncharacterized protein</fullName>
    </submittedName>
</protein>
<accession>L5LGT9</accession>